<dbReference type="AlphaFoldDB" id="A0A3A8JR57"/>
<protein>
    <recommendedName>
        <fullName evidence="1">Immunity MXAN-0049 protein domain-containing protein</fullName>
    </recommendedName>
</protein>
<dbReference type="RefSeq" id="WP_120539314.1">
    <property type="nucleotide sequence ID" value="NZ_RAVZ01000017.1"/>
</dbReference>
<gene>
    <name evidence="2" type="ORF">D7V88_04305</name>
</gene>
<dbReference type="Pfam" id="PF07791">
    <property type="entry name" value="Imm11"/>
    <property type="match status" value="1"/>
</dbReference>
<evidence type="ECO:0000259" key="1">
    <source>
        <dbReference type="Pfam" id="PF07791"/>
    </source>
</evidence>
<dbReference type="OrthoDB" id="5509251at2"/>
<accession>A0A3A8JR57</accession>
<sequence>MQTRYFRLNEAVQAGDWSLGPLMDAQGKELEDATEFTSGRPVHAPDLLKLRVREQGRRRDFTLAGAGRVPVVHHRMATHLAEYASPEVQLLPVSVKGGSGEYSVLVATKLIRCIDDKASKEIQVWKPEDGQPGKPGHYRSIIGMRIDPRKVGHFQVFRTWGWSDALIVSEHIKQLLENNKVTGLDFEEV</sequence>
<proteinExistence type="predicted"/>
<dbReference type="Proteomes" id="UP000268094">
    <property type="component" value="Unassembled WGS sequence"/>
</dbReference>
<name>A0A3A8JR57_9BACT</name>
<reference evidence="3" key="1">
    <citation type="submission" date="2018-09" db="EMBL/GenBank/DDBJ databases">
        <authorList>
            <person name="Livingstone P.G."/>
            <person name="Whitworth D.E."/>
        </authorList>
    </citation>
    <scope>NUCLEOTIDE SEQUENCE [LARGE SCALE GENOMIC DNA]</scope>
    <source>
        <strain evidence="3">CA054A</strain>
    </source>
</reference>
<organism evidence="2 3">
    <name type="scientific">Corallococcus terminator</name>
    <dbReference type="NCBI Taxonomy" id="2316733"/>
    <lineage>
        <taxon>Bacteria</taxon>
        <taxon>Pseudomonadati</taxon>
        <taxon>Myxococcota</taxon>
        <taxon>Myxococcia</taxon>
        <taxon>Myxococcales</taxon>
        <taxon>Cystobacterineae</taxon>
        <taxon>Myxococcaceae</taxon>
        <taxon>Corallococcus</taxon>
    </lineage>
</organism>
<keyword evidence="3" id="KW-1185">Reference proteome</keyword>
<evidence type="ECO:0000313" key="3">
    <source>
        <dbReference type="Proteomes" id="UP000268094"/>
    </source>
</evidence>
<dbReference type="InterPro" id="IPR012433">
    <property type="entry name" value="Imm11"/>
</dbReference>
<dbReference type="EMBL" id="RAVZ01000017">
    <property type="protein sequence ID" value="RKG92901.1"/>
    <property type="molecule type" value="Genomic_DNA"/>
</dbReference>
<feature type="domain" description="Immunity MXAN-0049 protein" evidence="1">
    <location>
        <begin position="102"/>
        <end position="189"/>
    </location>
</feature>
<comment type="caution">
    <text evidence="2">The sequence shown here is derived from an EMBL/GenBank/DDBJ whole genome shotgun (WGS) entry which is preliminary data.</text>
</comment>
<evidence type="ECO:0000313" key="2">
    <source>
        <dbReference type="EMBL" id="RKG92901.1"/>
    </source>
</evidence>